<dbReference type="GeneID" id="103505071"/>
<dbReference type="PANTHER" id="PTHR43757">
    <property type="entry name" value="AMINOMETHYLTRANSFERASE"/>
    <property type="match status" value="1"/>
</dbReference>
<name>A0A3Q0IIV7_DIACI</name>
<dbReference type="GO" id="GO:0005739">
    <property type="term" value="C:mitochondrion"/>
    <property type="evidence" value="ECO:0007669"/>
    <property type="project" value="TreeGrafter"/>
</dbReference>
<dbReference type="InterPro" id="IPR006222">
    <property type="entry name" value="GCVT_N"/>
</dbReference>
<dbReference type="RefSeq" id="XP_026676139.1">
    <property type="nucleotide sequence ID" value="XM_026820338.1"/>
</dbReference>
<dbReference type="Gene3D" id="3.30.1360.120">
    <property type="entry name" value="Probable tRNA modification gtpase trme, domain 1"/>
    <property type="match status" value="2"/>
</dbReference>
<evidence type="ECO:0000313" key="11">
    <source>
        <dbReference type="RefSeq" id="XP_026676139.1"/>
    </source>
</evidence>
<comment type="catalytic activity">
    <reaction evidence="8">
        <text>N(6)-[(R)-S(8)-aminomethyldihydrolipoyl]-L-lysyl-[protein] + (6S)-5,6,7,8-tetrahydrofolate = N(6)-[(R)-dihydrolipoyl]-L-lysyl-[protein] + (6R)-5,10-methylene-5,6,7,8-tetrahydrofolate + NH4(+)</text>
        <dbReference type="Rhea" id="RHEA:16945"/>
        <dbReference type="Rhea" id="RHEA-COMP:10475"/>
        <dbReference type="Rhea" id="RHEA-COMP:10492"/>
        <dbReference type="ChEBI" id="CHEBI:15636"/>
        <dbReference type="ChEBI" id="CHEBI:28938"/>
        <dbReference type="ChEBI" id="CHEBI:57453"/>
        <dbReference type="ChEBI" id="CHEBI:83100"/>
        <dbReference type="ChEBI" id="CHEBI:83143"/>
        <dbReference type="EC" id="2.1.2.10"/>
    </reaction>
</comment>
<accession>A0A3Q0IIV7</accession>
<dbReference type="Gene3D" id="4.10.1250.10">
    <property type="entry name" value="Aminomethyltransferase fragment"/>
    <property type="match status" value="1"/>
</dbReference>
<evidence type="ECO:0000256" key="6">
    <source>
        <dbReference type="ARBA" id="ARBA00022679"/>
    </source>
</evidence>
<dbReference type="PANTHER" id="PTHR43757:SF16">
    <property type="entry name" value="AMINOMETHYLTRANSFERASE, MITOCHONDRIAL"/>
    <property type="match status" value="1"/>
</dbReference>
<dbReference type="AlphaFoldDB" id="A0A3Q0IIV7"/>
<evidence type="ECO:0000256" key="8">
    <source>
        <dbReference type="ARBA" id="ARBA00047665"/>
    </source>
</evidence>
<dbReference type="GO" id="GO:0008483">
    <property type="term" value="F:transaminase activity"/>
    <property type="evidence" value="ECO:0007669"/>
    <property type="project" value="UniProtKB-KW"/>
</dbReference>
<keyword evidence="6" id="KW-0808">Transferase</keyword>
<comment type="similarity">
    <text evidence="1">Belongs to the GcvT family.</text>
</comment>
<protein>
    <recommendedName>
        <fullName evidence="4">Aminomethyltransferase, mitochondrial</fullName>
        <ecNumber evidence="3">2.1.2.10</ecNumber>
    </recommendedName>
    <alternativeName>
        <fullName evidence="7">Glycine cleavage system T protein</fullName>
    </alternativeName>
</protein>
<proteinExistence type="inferred from homology"/>
<dbReference type="EC" id="2.1.2.10" evidence="3"/>
<dbReference type="InterPro" id="IPR028896">
    <property type="entry name" value="GcvT/YgfZ/DmdA"/>
</dbReference>
<dbReference type="KEGG" id="dci:103505071"/>
<evidence type="ECO:0000256" key="1">
    <source>
        <dbReference type="ARBA" id="ARBA00008609"/>
    </source>
</evidence>
<evidence type="ECO:0000256" key="3">
    <source>
        <dbReference type="ARBA" id="ARBA00012616"/>
    </source>
</evidence>
<comment type="subunit">
    <text evidence="2">The glycine cleavage system is composed of four proteins: P, T, L and H.</text>
</comment>
<sequence length="495" mass="54221">MCPLSLLNCSSPSAEQRTPLYDLHLSHGGKMVPFAGFSMPVQYGAVSITASHLHTRSKVSVFDVSHMLQTVVTGKHREEWLESICVADVHELDPGKGTLSLFTNEQGGIQDDLIVTKTLEDSLFLVSNASRRKVDMDLMVAAQDRFKSLGKDIHLQFLSAEERGLIAVQGPLSSTILQRHTDLDLSSLYFMTSRPCTIAGIPCTLTRAGYTGEDGVEISVPGEQCTHIVEALLSDEDVKLAGLGARDSLSSIRLFDDRDRNQSNLAQDRFKSLGKDIHLQFLSPEERGLIAVQGPLSSTILQRHTDLDLSSLYFMTSRPCTIAGIPCTLTRAGYTGEDGVEISVPGEQCTHIVEALLSDEDVKLAGLGARDNIRIFILFFYGNDMDETTSPVEAGLVWTIEKCQSSHLCRAAPVLMIDIIPNLEEKCQSSHLRRAAPVLMIDIIPNLEGNTKGNMKGEIKEKSFEKSKTIVNVKAEQSINILNDEKGVNPISIIA</sequence>
<keyword evidence="5" id="KW-0032">Aminotransferase</keyword>
<feature type="domain" description="GCVT N-terminal" evidence="9">
    <location>
        <begin position="277"/>
        <end position="401"/>
    </location>
</feature>
<keyword evidence="10" id="KW-1185">Reference proteome</keyword>
<dbReference type="Pfam" id="PF01571">
    <property type="entry name" value="GCV_T"/>
    <property type="match status" value="2"/>
</dbReference>
<dbReference type="InterPro" id="IPR027266">
    <property type="entry name" value="TrmE/GcvT-like"/>
</dbReference>
<dbReference type="Gene3D" id="3.30.70.1400">
    <property type="entry name" value="Aminomethyltransferase beta-barrel domains"/>
    <property type="match status" value="1"/>
</dbReference>
<dbReference type="FunFam" id="3.30.70.1400:FF:000001">
    <property type="entry name" value="Aminomethyltransferase"/>
    <property type="match status" value="1"/>
</dbReference>
<feature type="domain" description="GCVT N-terminal" evidence="9">
    <location>
        <begin position="20"/>
        <end position="249"/>
    </location>
</feature>
<dbReference type="PaxDb" id="121845-A0A3Q0IIV7"/>
<evidence type="ECO:0000256" key="7">
    <source>
        <dbReference type="ARBA" id="ARBA00031395"/>
    </source>
</evidence>
<organism evidence="10 11">
    <name type="scientific">Diaphorina citri</name>
    <name type="common">Asian citrus psyllid</name>
    <dbReference type="NCBI Taxonomy" id="121845"/>
    <lineage>
        <taxon>Eukaryota</taxon>
        <taxon>Metazoa</taxon>
        <taxon>Ecdysozoa</taxon>
        <taxon>Arthropoda</taxon>
        <taxon>Hexapoda</taxon>
        <taxon>Insecta</taxon>
        <taxon>Pterygota</taxon>
        <taxon>Neoptera</taxon>
        <taxon>Paraneoptera</taxon>
        <taxon>Hemiptera</taxon>
        <taxon>Sternorrhyncha</taxon>
        <taxon>Psylloidea</taxon>
        <taxon>Psyllidae</taxon>
        <taxon>Diaphorininae</taxon>
        <taxon>Diaphorina</taxon>
    </lineage>
</organism>
<gene>
    <name evidence="11" type="primary">LOC103505071</name>
</gene>
<dbReference type="Proteomes" id="UP000079169">
    <property type="component" value="Unplaced"/>
</dbReference>
<evidence type="ECO:0000256" key="4">
    <source>
        <dbReference type="ARBA" id="ARBA00015825"/>
    </source>
</evidence>
<reference evidence="11" key="1">
    <citation type="submission" date="2025-08" db="UniProtKB">
        <authorList>
            <consortium name="RefSeq"/>
        </authorList>
    </citation>
    <scope>IDENTIFICATION</scope>
</reference>
<dbReference type="SUPFAM" id="SSF103025">
    <property type="entry name" value="Folate-binding domain"/>
    <property type="match status" value="2"/>
</dbReference>
<dbReference type="GO" id="GO:0004047">
    <property type="term" value="F:aminomethyltransferase activity"/>
    <property type="evidence" value="ECO:0007669"/>
    <property type="project" value="UniProtKB-EC"/>
</dbReference>
<evidence type="ECO:0000259" key="9">
    <source>
        <dbReference type="Pfam" id="PF01571"/>
    </source>
</evidence>
<evidence type="ECO:0000256" key="5">
    <source>
        <dbReference type="ARBA" id="ARBA00022576"/>
    </source>
</evidence>
<dbReference type="STRING" id="121845.A0A3Q0IIV7"/>
<evidence type="ECO:0000256" key="2">
    <source>
        <dbReference type="ARBA" id="ARBA00011690"/>
    </source>
</evidence>
<evidence type="ECO:0000313" key="10">
    <source>
        <dbReference type="Proteomes" id="UP000079169"/>
    </source>
</evidence>